<keyword evidence="1" id="KW-1133">Transmembrane helix</keyword>
<feature type="transmembrane region" description="Helical" evidence="1">
    <location>
        <begin position="169"/>
        <end position="190"/>
    </location>
</feature>
<dbReference type="AlphaFoldDB" id="A0A9P7JG75"/>
<name>A0A9P7JG75_9AGAM</name>
<proteinExistence type="predicted"/>
<evidence type="ECO:0000256" key="1">
    <source>
        <dbReference type="SAM" id="Phobius"/>
    </source>
</evidence>
<feature type="transmembrane region" description="Helical" evidence="1">
    <location>
        <begin position="20"/>
        <end position="40"/>
    </location>
</feature>
<dbReference type="RefSeq" id="XP_041195908.1">
    <property type="nucleotide sequence ID" value="XM_041334924.1"/>
</dbReference>
<evidence type="ECO:0000313" key="3">
    <source>
        <dbReference type="EMBL" id="KAG1820841.1"/>
    </source>
</evidence>
<feature type="transmembrane region" description="Helical" evidence="1">
    <location>
        <begin position="120"/>
        <end position="140"/>
    </location>
</feature>
<comment type="caution">
    <text evidence="3">The sequence shown here is derived from an EMBL/GenBank/DDBJ whole genome shotgun (WGS) entry which is preliminary data.</text>
</comment>
<keyword evidence="4" id="KW-1185">Reference proteome</keyword>
<evidence type="ECO:0000313" key="4">
    <source>
        <dbReference type="Proteomes" id="UP000807769"/>
    </source>
</evidence>
<dbReference type="GeneID" id="64628941"/>
<dbReference type="OrthoDB" id="3354157at2759"/>
<feature type="transmembrane region" description="Helical" evidence="1">
    <location>
        <begin position="202"/>
        <end position="225"/>
    </location>
</feature>
<accession>A0A9P7JG75</accession>
<feature type="transmembrane region" description="Helical" evidence="1">
    <location>
        <begin position="52"/>
        <end position="74"/>
    </location>
</feature>
<feature type="domain" description="DUF6533" evidence="2">
    <location>
        <begin position="27"/>
        <end position="66"/>
    </location>
</feature>
<evidence type="ECO:0000259" key="2">
    <source>
        <dbReference type="Pfam" id="PF20151"/>
    </source>
</evidence>
<keyword evidence="1" id="KW-0812">Transmembrane</keyword>
<dbReference type="Proteomes" id="UP000807769">
    <property type="component" value="Unassembled WGS sequence"/>
</dbReference>
<feature type="transmembrane region" description="Helical" evidence="1">
    <location>
        <begin position="94"/>
        <end position="113"/>
    </location>
</feature>
<organism evidence="3 4">
    <name type="scientific">Suillus subaureus</name>
    <dbReference type="NCBI Taxonomy" id="48587"/>
    <lineage>
        <taxon>Eukaryota</taxon>
        <taxon>Fungi</taxon>
        <taxon>Dikarya</taxon>
        <taxon>Basidiomycota</taxon>
        <taxon>Agaricomycotina</taxon>
        <taxon>Agaricomycetes</taxon>
        <taxon>Agaricomycetidae</taxon>
        <taxon>Boletales</taxon>
        <taxon>Suillineae</taxon>
        <taxon>Suillaceae</taxon>
        <taxon>Suillus</taxon>
    </lineage>
</organism>
<sequence>MSIPLNAKIISEALEASQAVAVGILGFTILVWDHAITLADEVEIIWGRPKKLLTFLFLLNRYLTPIGFIVNLVAHSLPSWSFIKCEHFVRYEGAMTAVGIQVAGLMMFLRVRAMYRGNRYVVILVALLLFVWVAVGAWLLSHGVAVPQSSSIHPCRMEFSDRVGSLASAWAWVPLCYDTVVFALTLNRTLPSIKNKEAGHIIYTLFTNGVLFYSVMCAINLIFTIMIVRAPQGLKNITGQLELILTVAMMSRITLSLKKEGTRGSAPLNIHPRSKFPCRFDCQRPVQDITKLQSPTSSSQTSAMRTELFESQGHAGALDGDVSSQGQRDSEVCTCFACPAVADAFDPADDERSRYREAI</sequence>
<gene>
    <name evidence="3" type="ORF">BJ212DRAFT_1335841</name>
</gene>
<dbReference type="InterPro" id="IPR045340">
    <property type="entry name" value="DUF6533"/>
</dbReference>
<reference evidence="3" key="1">
    <citation type="journal article" date="2020" name="New Phytol.">
        <title>Comparative genomics reveals dynamic genome evolution in host specialist ectomycorrhizal fungi.</title>
        <authorList>
            <person name="Lofgren L.A."/>
            <person name="Nguyen N.H."/>
            <person name="Vilgalys R."/>
            <person name="Ruytinx J."/>
            <person name="Liao H.L."/>
            <person name="Branco S."/>
            <person name="Kuo A."/>
            <person name="LaButti K."/>
            <person name="Lipzen A."/>
            <person name="Andreopoulos W."/>
            <person name="Pangilinan J."/>
            <person name="Riley R."/>
            <person name="Hundley H."/>
            <person name="Na H."/>
            <person name="Barry K."/>
            <person name="Grigoriev I.V."/>
            <person name="Stajich J.E."/>
            <person name="Kennedy P.G."/>
        </authorList>
    </citation>
    <scope>NUCLEOTIDE SEQUENCE</scope>
    <source>
        <strain evidence="3">MN1</strain>
    </source>
</reference>
<keyword evidence="1" id="KW-0472">Membrane</keyword>
<dbReference type="Pfam" id="PF20151">
    <property type="entry name" value="DUF6533"/>
    <property type="match status" value="1"/>
</dbReference>
<feature type="non-terminal residue" evidence="3">
    <location>
        <position position="1"/>
    </location>
</feature>
<dbReference type="EMBL" id="JABBWG010000007">
    <property type="protein sequence ID" value="KAG1820841.1"/>
    <property type="molecule type" value="Genomic_DNA"/>
</dbReference>
<protein>
    <recommendedName>
        <fullName evidence="2">DUF6533 domain-containing protein</fullName>
    </recommendedName>
</protein>